<name>A0A1B0ZI91_9MICO</name>
<evidence type="ECO:0000259" key="1">
    <source>
        <dbReference type="PROSITE" id="PS51704"/>
    </source>
</evidence>
<dbReference type="PANTHER" id="PTHR43805">
    <property type="entry name" value="GLYCEROPHOSPHORYL DIESTER PHOSPHODIESTERASE"/>
    <property type="match status" value="1"/>
</dbReference>
<evidence type="ECO:0000313" key="2">
    <source>
        <dbReference type="EMBL" id="ANP27650.1"/>
    </source>
</evidence>
<gene>
    <name evidence="2" type="ORF">DAD186_11000</name>
</gene>
<dbReference type="InterPro" id="IPR030395">
    <property type="entry name" value="GP_PDE_dom"/>
</dbReference>
<accession>A0A1B0ZI91</accession>
<dbReference type="GO" id="GO:0006629">
    <property type="term" value="P:lipid metabolic process"/>
    <property type="evidence" value="ECO:0007669"/>
    <property type="project" value="InterPro"/>
</dbReference>
<dbReference type="PATRIC" id="fig|1630135.4.peg.1102"/>
<dbReference type="PANTHER" id="PTHR43805:SF1">
    <property type="entry name" value="GP-PDE DOMAIN-CONTAINING PROTEIN"/>
    <property type="match status" value="1"/>
</dbReference>
<dbReference type="CDD" id="cd08561">
    <property type="entry name" value="GDPD_cytoplasmic_ScUgpQ2_like"/>
    <property type="match status" value="1"/>
</dbReference>
<evidence type="ECO:0000313" key="3">
    <source>
        <dbReference type="Proteomes" id="UP000092596"/>
    </source>
</evidence>
<organism evidence="2 3">
    <name type="scientific">Dermabacter vaginalis</name>
    <dbReference type="NCBI Taxonomy" id="1630135"/>
    <lineage>
        <taxon>Bacteria</taxon>
        <taxon>Bacillati</taxon>
        <taxon>Actinomycetota</taxon>
        <taxon>Actinomycetes</taxon>
        <taxon>Micrococcales</taxon>
        <taxon>Dermabacteraceae</taxon>
        <taxon>Dermabacter</taxon>
    </lineage>
</organism>
<reference evidence="2 3" key="1">
    <citation type="submission" date="2015-06" db="EMBL/GenBank/DDBJ databases">
        <title>Investigation of pathophysiology for high-risk pregnancy and development of treatment modality based on it.</title>
        <authorList>
            <person name="Kim B.-C."/>
            <person name="Lim S."/>
        </authorList>
    </citation>
    <scope>NUCLEOTIDE SEQUENCE [LARGE SCALE GENOMIC DNA]</scope>
    <source>
        <strain evidence="2 3">AD1-86</strain>
    </source>
</reference>
<dbReference type="SUPFAM" id="SSF51695">
    <property type="entry name" value="PLC-like phosphodiesterases"/>
    <property type="match status" value="1"/>
</dbReference>
<dbReference type="EMBL" id="CP012117">
    <property type="protein sequence ID" value="ANP27650.1"/>
    <property type="molecule type" value="Genomic_DNA"/>
</dbReference>
<dbReference type="Proteomes" id="UP000092596">
    <property type="component" value="Chromosome"/>
</dbReference>
<protein>
    <recommendedName>
        <fullName evidence="1">GP-PDE domain-containing protein</fullName>
    </recommendedName>
</protein>
<sequence length="277" mass="29703">MMSEMERRYFSGPLPRAIAHRGFAPHGGENTLEAFEAALAQGADVLETDVRASSDGVALTIHDASLSRIAQGDPRAVAETSWTELSSLRVQGAGTVTRLEDALDAFSDVPFNIDVKSARAIAPTVAAIARTGAGRRVCLTSFDPAVAREVVALARRQCGRPVMASASRSTVAAFLASSSLGVERLNARILAPYAALQVPIRFRGIKVITPRFVAAAHRAGCEVHAWTIDEEPTMHALLDMGVDGIVSNRVDRLVKVREARAARRTGPGGEYRPRPKR</sequence>
<dbReference type="PROSITE" id="PS51704">
    <property type="entry name" value="GP_PDE"/>
    <property type="match status" value="1"/>
</dbReference>
<dbReference type="GO" id="GO:0008081">
    <property type="term" value="F:phosphoric diester hydrolase activity"/>
    <property type="evidence" value="ECO:0007669"/>
    <property type="project" value="InterPro"/>
</dbReference>
<dbReference type="KEGG" id="dva:DAD186_11000"/>
<dbReference type="STRING" id="1630135.DAD186_11000"/>
<proteinExistence type="predicted"/>
<dbReference type="InterPro" id="IPR017946">
    <property type="entry name" value="PLC-like_Pdiesterase_TIM-brl"/>
</dbReference>
<dbReference type="AlphaFoldDB" id="A0A1B0ZI91"/>
<dbReference type="Gene3D" id="3.20.20.190">
    <property type="entry name" value="Phosphatidylinositol (PI) phosphodiesterase"/>
    <property type="match status" value="1"/>
</dbReference>
<dbReference type="Pfam" id="PF03009">
    <property type="entry name" value="GDPD"/>
    <property type="match status" value="1"/>
</dbReference>
<feature type="domain" description="GP-PDE" evidence="1">
    <location>
        <begin position="15"/>
        <end position="257"/>
    </location>
</feature>